<evidence type="ECO:0000313" key="1">
    <source>
        <dbReference type="EMBL" id="GIX72958.1"/>
    </source>
</evidence>
<gene>
    <name evidence="1" type="ORF">CEXT_194211</name>
</gene>
<reference evidence="1 2" key="1">
    <citation type="submission" date="2021-06" db="EMBL/GenBank/DDBJ databases">
        <title>Caerostris extrusa draft genome.</title>
        <authorList>
            <person name="Kono N."/>
            <person name="Arakawa K."/>
        </authorList>
    </citation>
    <scope>NUCLEOTIDE SEQUENCE [LARGE SCALE GENOMIC DNA]</scope>
</reference>
<comment type="caution">
    <text evidence="1">The sequence shown here is derived from an EMBL/GenBank/DDBJ whole genome shotgun (WGS) entry which is preliminary data.</text>
</comment>
<accession>A0AAV4MKQ7</accession>
<dbReference type="Proteomes" id="UP001054945">
    <property type="component" value="Unassembled WGS sequence"/>
</dbReference>
<keyword evidence="2" id="KW-1185">Reference proteome</keyword>
<dbReference type="AlphaFoldDB" id="A0AAV4MKQ7"/>
<dbReference type="EMBL" id="BPLR01002363">
    <property type="protein sequence ID" value="GIX72958.1"/>
    <property type="molecule type" value="Genomic_DNA"/>
</dbReference>
<sequence length="163" mass="18809">MTPSMPKIKFLLMGTIFHTVKDNPSLTKERNFLLKKERLSFNNRQFQDIDLTRIEASATEDAEQVMTINNVKTFAKWIFTVRMQRFAKTVKFNIVRGIFPLDLFCFSRDTIAESWNSAMATFKTARRILKVFNPIAIFLGAGKSKDSSTSEQNKNVFVKGLHF</sequence>
<organism evidence="1 2">
    <name type="scientific">Caerostris extrusa</name>
    <name type="common">Bark spider</name>
    <name type="synonym">Caerostris bankana</name>
    <dbReference type="NCBI Taxonomy" id="172846"/>
    <lineage>
        <taxon>Eukaryota</taxon>
        <taxon>Metazoa</taxon>
        <taxon>Ecdysozoa</taxon>
        <taxon>Arthropoda</taxon>
        <taxon>Chelicerata</taxon>
        <taxon>Arachnida</taxon>
        <taxon>Araneae</taxon>
        <taxon>Araneomorphae</taxon>
        <taxon>Entelegynae</taxon>
        <taxon>Araneoidea</taxon>
        <taxon>Araneidae</taxon>
        <taxon>Caerostris</taxon>
    </lineage>
</organism>
<evidence type="ECO:0000313" key="2">
    <source>
        <dbReference type="Proteomes" id="UP001054945"/>
    </source>
</evidence>
<protein>
    <submittedName>
        <fullName evidence="1">Uncharacterized protein</fullName>
    </submittedName>
</protein>
<name>A0AAV4MKQ7_CAEEX</name>
<proteinExistence type="predicted"/>